<feature type="domain" description="THH1/TOM1/TOM3" evidence="7">
    <location>
        <begin position="22"/>
        <end position="84"/>
    </location>
</feature>
<dbReference type="EMBL" id="JACGCM010001439">
    <property type="protein sequence ID" value="KAF6155123.1"/>
    <property type="molecule type" value="Genomic_DNA"/>
</dbReference>
<evidence type="ECO:0000259" key="7">
    <source>
        <dbReference type="Pfam" id="PF06454"/>
    </source>
</evidence>
<keyword evidence="3 6" id="KW-0812">Transmembrane</keyword>
<dbReference type="InterPro" id="IPR040226">
    <property type="entry name" value="THH1/TOM1/TOM3"/>
</dbReference>
<evidence type="ECO:0000256" key="3">
    <source>
        <dbReference type="ARBA" id="ARBA00022692"/>
    </source>
</evidence>
<dbReference type="Proteomes" id="UP000541444">
    <property type="component" value="Unassembled WGS sequence"/>
</dbReference>
<comment type="subcellular location">
    <subcellularLocation>
        <location evidence="1">Vacuole membrane</location>
        <topology evidence="1">Multi-pass membrane protein</topology>
    </subcellularLocation>
</comment>
<sequence length="100" mass="11414">MTRLPLNLSSSSSSSLPVELGTDWWNEIDESTQWQDGIFFFLCAAYALVSTVALIQLIRIEVRVPEYGWTTQKVFHLMNFIVNGGELLPSYDFFGNLVFM</sequence>
<keyword evidence="5 6" id="KW-0472">Membrane</keyword>
<reference evidence="8 9" key="1">
    <citation type="journal article" date="2020" name="IScience">
        <title>Genome Sequencing of the Endangered Kingdonia uniflora (Circaeasteraceae, Ranunculales) Reveals Potential Mechanisms of Evolutionary Specialization.</title>
        <authorList>
            <person name="Sun Y."/>
            <person name="Deng T."/>
            <person name="Zhang A."/>
            <person name="Moore M.J."/>
            <person name="Landis J.B."/>
            <person name="Lin N."/>
            <person name="Zhang H."/>
            <person name="Zhang X."/>
            <person name="Huang J."/>
            <person name="Zhang X."/>
            <person name="Sun H."/>
            <person name="Wang H."/>
        </authorList>
    </citation>
    <scope>NUCLEOTIDE SEQUENCE [LARGE SCALE GENOMIC DNA]</scope>
    <source>
        <strain evidence="8">TB1705</strain>
        <tissue evidence="8">Leaf</tissue>
    </source>
</reference>
<proteinExistence type="inferred from homology"/>
<evidence type="ECO:0000313" key="9">
    <source>
        <dbReference type="Proteomes" id="UP000541444"/>
    </source>
</evidence>
<keyword evidence="4 6" id="KW-1133">Transmembrane helix</keyword>
<comment type="caution">
    <text evidence="8">The sequence shown here is derived from an EMBL/GenBank/DDBJ whole genome shotgun (WGS) entry which is preliminary data.</text>
</comment>
<evidence type="ECO:0000256" key="2">
    <source>
        <dbReference type="ARBA" id="ARBA00006779"/>
    </source>
</evidence>
<name>A0A7J7MJQ9_9MAGN</name>
<organism evidence="8 9">
    <name type="scientific">Kingdonia uniflora</name>
    <dbReference type="NCBI Taxonomy" id="39325"/>
    <lineage>
        <taxon>Eukaryota</taxon>
        <taxon>Viridiplantae</taxon>
        <taxon>Streptophyta</taxon>
        <taxon>Embryophyta</taxon>
        <taxon>Tracheophyta</taxon>
        <taxon>Spermatophyta</taxon>
        <taxon>Magnoliopsida</taxon>
        <taxon>Ranunculales</taxon>
        <taxon>Circaeasteraceae</taxon>
        <taxon>Kingdonia</taxon>
    </lineage>
</organism>
<evidence type="ECO:0000256" key="1">
    <source>
        <dbReference type="ARBA" id="ARBA00004128"/>
    </source>
</evidence>
<dbReference type="AlphaFoldDB" id="A0A7J7MJQ9"/>
<evidence type="ECO:0000256" key="4">
    <source>
        <dbReference type="ARBA" id="ARBA00022989"/>
    </source>
</evidence>
<gene>
    <name evidence="8" type="ORF">GIB67_011854</name>
</gene>
<comment type="similarity">
    <text evidence="2">Belongs to the plant tobamovirus multiplication TOM1 protein family.</text>
</comment>
<dbReference type="PANTHER" id="PTHR31142">
    <property type="entry name" value="TOBAMOVIRUS MULTIPLICATION PROTEIN 1-LIKE ISOFORM X1"/>
    <property type="match status" value="1"/>
</dbReference>
<feature type="transmembrane region" description="Helical" evidence="6">
    <location>
        <begin position="38"/>
        <end position="58"/>
    </location>
</feature>
<dbReference type="GO" id="GO:0005774">
    <property type="term" value="C:vacuolar membrane"/>
    <property type="evidence" value="ECO:0007669"/>
    <property type="project" value="UniProtKB-SubCell"/>
</dbReference>
<evidence type="ECO:0000313" key="8">
    <source>
        <dbReference type="EMBL" id="KAF6155123.1"/>
    </source>
</evidence>
<dbReference type="InterPro" id="IPR009457">
    <property type="entry name" value="THH1/TOM1/TOM3_dom"/>
</dbReference>
<accession>A0A7J7MJQ9</accession>
<evidence type="ECO:0000256" key="6">
    <source>
        <dbReference type="SAM" id="Phobius"/>
    </source>
</evidence>
<dbReference type="OrthoDB" id="19798at2759"/>
<protein>
    <recommendedName>
        <fullName evidence="7">THH1/TOM1/TOM3 domain-containing protein</fullName>
    </recommendedName>
</protein>
<keyword evidence="9" id="KW-1185">Reference proteome</keyword>
<evidence type="ECO:0000256" key="5">
    <source>
        <dbReference type="ARBA" id="ARBA00023136"/>
    </source>
</evidence>
<dbReference type="Pfam" id="PF06454">
    <property type="entry name" value="THH1_TOM1-3_dom"/>
    <property type="match status" value="1"/>
</dbReference>
<dbReference type="PANTHER" id="PTHR31142:SF22">
    <property type="entry name" value="TOBAMOVIRUS MULTIPLICATION PROTEIN 1-LIKE"/>
    <property type="match status" value="1"/>
</dbReference>